<dbReference type="AlphaFoldDB" id="A0AAV7JM87"/>
<dbReference type="GO" id="GO:0003676">
    <property type="term" value="F:nucleic acid binding"/>
    <property type="evidence" value="ECO:0007669"/>
    <property type="project" value="InterPro"/>
</dbReference>
<dbReference type="PANTHER" id="PTHR46060:SF1">
    <property type="entry name" value="MARINER MOS1 TRANSPOSASE-LIKE PROTEIN"/>
    <property type="match status" value="1"/>
</dbReference>
<dbReference type="InterPro" id="IPR001888">
    <property type="entry name" value="Transposase_1"/>
</dbReference>
<dbReference type="PANTHER" id="PTHR46060">
    <property type="entry name" value="MARINER MOS1 TRANSPOSASE-LIKE PROTEIN"/>
    <property type="match status" value="1"/>
</dbReference>
<protein>
    <submittedName>
        <fullName evidence="1">Transposase</fullName>
    </submittedName>
</protein>
<keyword evidence="2" id="KW-1185">Reference proteome</keyword>
<evidence type="ECO:0000313" key="1">
    <source>
        <dbReference type="EMBL" id="KAI6649510.1"/>
    </source>
</evidence>
<dbReference type="Pfam" id="PF01359">
    <property type="entry name" value="Transposase_1"/>
    <property type="match status" value="1"/>
</dbReference>
<dbReference type="Gene3D" id="3.30.420.10">
    <property type="entry name" value="Ribonuclease H-like superfamily/Ribonuclease H"/>
    <property type="match status" value="1"/>
</dbReference>
<organism evidence="1 2">
    <name type="scientific">Oopsacas minuta</name>
    <dbReference type="NCBI Taxonomy" id="111878"/>
    <lineage>
        <taxon>Eukaryota</taxon>
        <taxon>Metazoa</taxon>
        <taxon>Porifera</taxon>
        <taxon>Hexactinellida</taxon>
        <taxon>Hexasterophora</taxon>
        <taxon>Lyssacinosida</taxon>
        <taxon>Leucopsacidae</taxon>
        <taxon>Oopsacas</taxon>
    </lineage>
</organism>
<dbReference type="EMBL" id="JAKMXF010000321">
    <property type="protein sequence ID" value="KAI6649510.1"/>
    <property type="molecule type" value="Genomic_DNA"/>
</dbReference>
<comment type="caution">
    <text evidence="1">The sequence shown here is derived from an EMBL/GenBank/DDBJ whole genome shotgun (WGS) entry which is preliminary data.</text>
</comment>
<name>A0AAV7JM87_9METZ</name>
<evidence type="ECO:0000313" key="2">
    <source>
        <dbReference type="Proteomes" id="UP001165289"/>
    </source>
</evidence>
<accession>A0AAV7JM87</accession>
<sequence length="355" mass="40892">MASKDDNFNLKWRAYIEFRTILKIQPVQIFSELQEILCVDCPSRSTVERWAARFRSGDADVTDFPRSGRLASATTSENIALIESTVMEDKCITVNQLEQSMEISSGAIHTILTTELGYRSICGKWVPYKLSENQRLARLNITKKLLETYENCDSRRLTEIITGDETWVYYSTPYSKYKKRSWVRGDEQPAKIPRPDFRKPKIMYTIFFSSHGIVLQLPCESGKVVTATFFTEQVLPNLIKNIEKYRPKTGTEGMKILIDNASSYTAKLTKNFLGVEGLELLPHPPYSPDLAPCNFWLFPKLKIYLQGKDFNTLQALGTGLYQYFKSIPEEEYKNVFYKWVERLKLCVSAGGDYFE</sequence>
<proteinExistence type="predicted"/>
<reference evidence="1 2" key="1">
    <citation type="journal article" date="2023" name="BMC Biol.">
        <title>The compact genome of the sponge Oopsacas minuta (Hexactinellida) is lacking key metazoan core genes.</title>
        <authorList>
            <person name="Santini S."/>
            <person name="Schenkelaars Q."/>
            <person name="Jourda C."/>
            <person name="Duchesne M."/>
            <person name="Belahbib H."/>
            <person name="Rocher C."/>
            <person name="Selva M."/>
            <person name="Riesgo A."/>
            <person name="Vervoort M."/>
            <person name="Leys S.P."/>
            <person name="Kodjabachian L."/>
            <person name="Le Bivic A."/>
            <person name="Borchiellini C."/>
            <person name="Claverie J.M."/>
            <person name="Renard E."/>
        </authorList>
    </citation>
    <scope>NUCLEOTIDE SEQUENCE [LARGE SCALE GENOMIC DNA]</scope>
    <source>
        <strain evidence="1">SPO-2</strain>
    </source>
</reference>
<dbReference type="Proteomes" id="UP001165289">
    <property type="component" value="Unassembled WGS sequence"/>
</dbReference>
<gene>
    <name evidence="1" type="ORF">LOD99_11875</name>
</gene>
<dbReference type="InterPro" id="IPR052709">
    <property type="entry name" value="Transposase-MT_Hybrid"/>
</dbReference>
<dbReference type="InterPro" id="IPR036397">
    <property type="entry name" value="RNaseH_sf"/>
</dbReference>